<reference evidence="1" key="1">
    <citation type="journal article" date="2014" name="Int. J. Syst. Evol. Microbiol.">
        <title>Complete genome sequence of Corynebacterium casei LMG S-19264T (=DSM 44701T), isolated from a smear-ripened cheese.</title>
        <authorList>
            <consortium name="US DOE Joint Genome Institute (JGI-PGF)"/>
            <person name="Walter F."/>
            <person name="Albersmeier A."/>
            <person name="Kalinowski J."/>
            <person name="Ruckert C."/>
        </authorList>
    </citation>
    <scope>NUCLEOTIDE SEQUENCE</scope>
    <source>
        <strain evidence="1">JCM 3035</strain>
    </source>
</reference>
<dbReference type="RefSeq" id="WP_246567799.1">
    <property type="nucleotide sequence ID" value="NZ_BMPQ01000007.1"/>
</dbReference>
<accession>A0A917QV90</accession>
<keyword evidence="2" id="KW-1185">Reference proteome</keyword>
<proteinExistence type="predicted"/>
<name>A0A917QV90_9ACTN</name>
<dbReference type="EMBL" id="BMPQ01000007">
    <property type="protein sequence ID" value="GGK69387.1"/>
    <property type="molecule type" value="Genomic_DNA"/>
</dbReference>
<gene>
    <name evidence="1" type="ORF">GCM10010094_33040</name>
</gene>
<sequence>MLHPTDVCSTGQSIQVLFRYYAKFLAEARNHANRLIEESMQRWEAPTDDPEGALAGPWPRNAPELLVRAGIRVGDIGSKVAFRLSV</sequence>
<dbReference type="AlphaFoldDB" id="A0A917QV90"/>
<evidence type="ECO:0000313" key="2">
    <source>
        <dbReference type="Proteomes" id="UP000637788"/>
    </source>
</evidence>
<comment type="caution">
    <text evidence="1">The sequence shown here is derived from an EMBL/GenBank/DDBJ whole genome shotgun (WGS) entry which is preliminary data.</text>
</comment>
<organism evidence="1 2">
    <name type="scientific">Streptomyces flaveus</name>
    <dbReference type="NCBI Taxonomy" id="66370"/>
    <lineage>
        <taxon>Bacteria</taxon>
        <taxon>Bacillati</taxon>
        <taxon>Actinomycetota</taxon>
        <taxon>Actinomycetes</taxon>
        <taxon>Kitasatosporales</taxon>
        <taxon>Streptomycetaceae</taxon>
        <taxon>Streptomyces</taxon>
        <taxon>Streptomyces aurantiacus group</taxon>
    </lineage>
</organism>
<reference evidence="1" key="2">
    <citation type="submission" date="2020-09" db="EMBL/GenBank/DDBJ databases">
        <authorList>
            <person name="Sun Q."/>
            <person name="Ohkuma M."/>
        </authorList>
    </citation>
    <scope>NUCLEOTIDE SEQUENCE</scope>
    <source>
        <strain evidence="1">JCM 3035</strain>
    </source>
</reference>
<dbReference type="Proteomes" id="UP000637788">
    <property type="component" value="Unassembled WGS sequence"/>
</dbReference>
<protein>
    <submittedName>
        <fullName evidence="1">Uncharacterized protein</fullName>
    </submittedName>
</protein>
<evidence type="ECO:0000313" key="1">
    <source>
        <dbReference type="EMBL" id="GGK69387.1"/>
    </source>
</evidence>